<reference evidence="4" key="1">
    <citation type="submission" date="2020-10" db="EMBL/GenBank/DDBJ databases">
        <title>Mucilaginibacter mali sp. nov., isolated from rhizosphere soil of apple orchard.</title>
        <authorList>
            <person name="Lee J.-S."/>
            <person name="Kim H.S."/>
            <person name="Kim J.-S."/>
        </authorList>
    </citation>
    <scope>NUCLEOTIDE SEQUENCE</scope>
    <source>
        <strain evidence="4">KCTC 22746</strain>
    </source>
</reference>
<dbReference type="CDD" id="cd00118">
    <property type="entry name" value="LysM"/>
    <property type="match status" value="3"/>
</dbReference>
<gene>
    <name evidence="4" type="ORF">IRJ16_02480</name>
</gene>
<evidence type="ECO:0000313" key="5">
    <source>
        <dbReference type="Proteomes" id="UP000622475"/>
    </source>
</evidence>
<evidence type="ECO:0000313" key="4">
    <source>
        <dbReference type="EMBL" id="MBE9660738.1"/>
    </source>
</evidence>
<dbReference type="PROSITE" id="PS51782">
    <property type="entry name" value="LYSM"/>
    <property type="match status" value="2"/>
</dbReference>
<dbReference type="InterPro" id="IPR018392">
    <property type="entry name" value="LysM"/>
</dbReference>
<organism evidence="4 5">
    <name type="scientific">Mucilaginibacter myungsuensis</name>
    <dbReference type="NCBI Taxonomy" id="649104"/>
    <lineage>
        <taxon>Bacteria</taxon>
        <taxon>Pseudomonadati</taxon>
        <taxon>Bacteroidota</taxon>
        <taxon>Sphingobacteriia</taxon>
        <taxon>Sphingobacteriales</taxon>
        <taxon>Sphingobacteriaceae</taxon>
        <taxon>Mucilaginibacter</taxon>
    </lineage>
</organism>
<sequence length="423" mass="45831">MRLKVLLLICPFAAAVNIAMAKPVKDSVGVENVSGKKVVLHKVEPKETYFAVGRRYNVKPNLIIQYNNNIVLQPGATIKIPTELPFAEPVKAAPAQMASAKPEVKQTIQQFRVSAGETLYSIARRFNTTVDEIKALNSLTSDVLSPGQTLNIKSSGTSATTEHTANVARPAATENSNTTLAQALQSAKSQIQGGQTTQTQQQVQSPVKQEQTQVTVPAPQIQTPAPQNNAPVSTANTQQYKVSNGETLYTIAKRFNTSVEDIIALNKIENNTITPGQLLTVRSGMPPAAKPAQQQTQAVVAKRDSTNPTLVDSLGDKHINTTRYGLFEKNEKGAATWMEDADIDPKKQLVLHRTAPIGTVLRITNPMTNRTVFAKVVGRFADNESNKDAILVVTKGVAESLGAMDKRFRVNVSYGVPANEQQQ</sequence>
<dbReference type="SUPFAM" id="SSF54106">
    <property type="entry name" value="LysM domain"/>
    <property type="match status" value="2"/>
</dbReference>
<feature type="region of interest" description="Disordered" evidence="1">
    <location>
        <begin position="154"/>
        <end position="174"/>
    </location>
</feature>
<dbReference type="InterPro" id="IPR036779">
    <property type="entry name" value="LysM_dom_sf"/>
</dbReference>
<dbReference type="Proteomes" id="UP000622475">
    <property type="component" value="Unassembled WGS sequence"/>
</dbReference>
<dbReference type="Gene3D" id="2.40.40.10">
    <property type="entry name" value="RlpA-like domain"/>
    <property type="match status" value="1"/>
</dbReference>
<evidence type="ECO:0000259" key="3">
    <source>
        <dbReference type="PROSITE" id="PS51782"/>
    </source>
</evidence>
<dbReference type="RefSeq" id="WP_194109930.1">
    <property type="nucleotide sequence ID" value="NZ_JADFFL010000001.1"/>
</dbReference>
<proteinExistence type="predicted"/>
<feature type="compositionally biased region" description="Polar residues" evidence="1">
    <location>
        <begin position="154"/>
        <end position="164"/>
    </location>
</feature>
<feature type="chain" id="PRO_5037986823" evidence="2">
    <location>
        <begin position="22"/>
        <end position="423"/>
    </location>
</feature>
<dbReference type="Gene3D" id="3.10.350.10">
    <property type="entry name" value="LysM domain"/>
    <property type="match status" value="3"/>
</dbReference>
<comment type="caution">
    <text evidence="4">The sequence shown here is derived from an EMBL/GenBank/DDBJ whole genome shotgun (WGS) entry which is preliminary data.</text>
</comment>
<keyword evidence="2" id="KW-0732">Signal</keyword>
<protein>
    <submittedName>
        <fullName evidence="4">LysM peptidoglycan-binding domain-containing protein</fullName>
    </submittedName>
</protein>
<name>A0A929PUG6_9SPHI</name>
<dbReference type="EMBL" id="JADFFL010000001">
    <property type="protein sequence ID" value="MBE9660738.1"/>
    <property type="molecule type" value="Genomic_DNA"/>
</dbReference>
<accession>A0A929PUG6</accession>
<dbReference type="PANTHER" id="PTHR33734:SF22">
    <property type="entry name" value="MEMBRANE-BOUND LYTIC MUREIN TRANSGLYCOSYLASE D"/>
    <property type="match status" value="1"/>
</dbReference>
<feature type="domain" description="LysM" evidence="3">
    <location>
        <begin position="109"/>
        <end position="152"/>
    </location>
</feature>
<evidence type="ECO:0000256" key="2">
    <source>
        <dbReference type="SAM" id="SignalP"/>
    </source>
</evidence>
<feature type="signal peptide" evidence="2">
    <location>
        <begin position="1"/>
        <end position="21"/>
    </location>
</feature>
<dbReference type="Pfam" id="PF01476">
    <property type="entry name" value="LysM"/>
    <property type="match status" value="3"/>
</dbReference>
<evidence type="ECO:0000256" key="1">
    <source>
        <dbReference type="SAM" id="MobiDB-lite"/>
    </source>
</evidence>
<dbReference type="AlphaFoldDB" id="A0A929PUG6"/>
<dbReference type="InterPro" id="IPR036908">
    <property type="entry name" value="RlpA-like_sf"/>
</dbReference>
<dbReference type="SMART" id="SM00257">
    <property type="entry name" value="LysM"/>
    <property type="match status" value="3"/>
</dbReference>
<dbReference type="PANTHER" id="PTHR33734">
    <property type="entry name" value="LYSM DOMAIN-CONTAINING GPI-ANCHORED PROTEIN 2"/>
    <property type="match status" value="1"/>
</dbReference>
<feature type="domain" description="LysM" evidence="3">
    <location>
        <begin position="238"/>
        <end position="281"/>
    </location>
</feature>
<keyword evidence="5" id="KW-1185">Reference proteome</keyword>